<evidence type="ECO:0000313" key="2">
    <source>
        <dbReference type="EMBL" id="GBG79794.1"/>
    </source>
</evidence>
<sequence length="571" mass="63915">MKERLRYCHNTASTVEEIAEALPVGWRLILRKGQSLQEGDWVSKDGWTDRVGMVHLVRTGDALIEWYSVGAGGQLVGSRDPLQWVPKVTLYRIRTIGEGENRRAFMPEIPIQDLPLDPLEWIWTYEARRKTGQSGSIALADLTVRVESEERIEQFKQHIQMKLEYRWKSTKLTLDTLHSAKDIGERIGQFFKEWLGGEREGWVAELSWSGDDKGEEDKEDGRGERTVPRDYRLKFKDWLSIDCSVPLRPAEDFPDPFPPHPLSGSAPGGMTPRWRPDGGNRLEERWTVPSSAREISTLKERNESPPSTPVRGKRGSGAENRPPRAPEKKSRDDRSATMHRRTKKRISYKDDRTVKTIDIRGSDDRHSGPQVEEEEEHDHSALEKSDGAEDEEPGNEGDDNDSSRRQSQDTDEDDDSDGKSASERTGEDQSAASERGGSPFPSRTLRREGERQARNGSDTEERVGDRQIVQHVSTAEKVHASGGAVQGPKDEGAAFAKKMKGKLLRSVAKAFAFSAANEATLYPTEDAFFAAVQATAKLAGGTAEEGLRSHIAECGIRAVIGECNRMMTTIR</sequence>
<name>A0A388LBY0_CHABU</name>
<dbReference type="Gramene" id="GBG79794">
    <property type="protein sequence ID" value="GBG79794"/>
    <property type="gene ID" value="CBR_g30056"/>
</dbReference>
<gene>
    <name evidence="2" type="ORF">CBR_g30056</name>
</gene>
<feature type="region of interest" description="Disordered" evidence="1">
    <location>
        <begin position="252"/>
        <end position="466"/>
    </location>
</feature>
<dbReference type="EMBL" id="BFEA01000328">
    <property type="protein sequence ID" value="GBG79794.1"/>
    <property type="molecule type" value="Genomic_DNA"/>
</dbReference>
<organism evidence="2 3">
    <name type="scientific">Chara braunii</name>
    <name type="common">Braun's stonewort</name>
    <dbReference type="NCBI Taxonomy" id="69332"/>
    <lineage>
        <taxon>Eukaryota</taxon>
        <taxon>Viridiplantae</taxon>
        <taxon>Streptophyta</taxon>
        <taxon>Charophyceae</taxon>
        <taxon>Charales</taxon>
        <taxon>Characeae</taxon>
        <taxon>Chara</taxon>
    </lineage>
</organism>
<protein>
    <submittedName>
        <fullName evidence="2">Uncharacterized protein</fullName>
    </submittedName>
</protein>
<feature type="compositionally biased region" description="Basic and acidic residues" evidence="1">
    <location>
        <begin position="347"/>
        <end position="367"/>
    </location>
</feature>
<feature type="compositionally biased region" description="Basic and acidic residues" evidence="1">
    <location>
        <begin position="445"/>
        <end position="465"/>
    </location>
</feature>
<feature type="compositionally biased region" description="Basic and acidic residues" evidence="1">
    <location>
        <begin position="377"/>
        <end position="387"/>
    </location>
</feature>
<feature type="compositionally biased region" description="Basic and acidic residues" evidence="1">
    <location>
        <begin position="274"/>
        <end position="286"/>
    </location>
</feature>
<feature type="compositionally biased region" description="Basic and acidic residues" evidence="1">
    <location>
        <begin position="321"/>
        <end position="336"/>
    </location>
</feature>
<evidence type="ECO:0000313" key="3">
    <source>
        <dbReference type="Proteomes" id="UP000265515"/>
    </source>
</evidence>
<comment type="caution">
    <text evidence="2">The sequence shown here is derived from an EMBL/GenBank/DDBJ whole genome shotgun (WGS) entry which is preliminary data.</text>
</comment>
<feature type="compositionally biased region" description="Basic residues" evidence="1">
    <location>
        <begin position="337"/>
        <end position="346"/>
    </location>
</feature>
<feature type="compositionally biased region" description="Basic and acidic residues" evidence="1">
    <location>
        <begin position="417"/>
        <end position="427"/>
    </location>
</feature>
<feature type="compositionally biased region" description="Acidic residues" evidence="1">
    <location>
        <begin position="388"/>
        <end position="400"/>
    </location>
</feature>
<keyword evidence="3" id="KW-1185">Reference proteome</keyword>
<accession>A0A388LBY0</accession>
<evidence type="ECO:0000256" key="1">
    <source>
        <dbReference type="SAM" id="MobiDB-lite"/>
    </source>
</evidence>
<dbReference type="AlphaFoldDB" id="A0A388LBY0"/>
<dbReference type="Proteomes" id="UP000265515">
    <property type="component" value="Unassembled WGS sequence"/>
</dbReference>
<reference evidence="2 3" key="1">
    <citation type="journal article" date="2018" name="Cell">
        <title>The Chara Genome: Secondary Complexity and Implications for Plant Terrestrialization.</title>
        <authorList>
            <person name="Nishiyama T."/>
            <person name="Sakayama H."/>
            <person name="Vries J.D."/>
            <person name="Buschmann H."/>
            <person name="Saint-Marcoux D."/>
            <person name="Ullrich K.K."/>
            <person name="Haas F.B."/>
            <person name="Vanderstraeten L."/>
            <person name="Becker D."/>
            <person name="Lang D."/>
            <person name="Vosolsobe S."/>
            <person name="Rombauts S."/>
            <person name="Wilhelmsson P.K.I."/>
            <person name="Janitza P."/>
            <person name="Kern R."/>
            <person name="Heyl A."/>
            <person name="Rumpler F."/>
            <person name="Villalobos L.I.A.C."/>
            <person name="Clay J.M."/>
            <person name="Skokan R."/>
            <person name="Toyoda A."/>
            <person name="Suzuki Y."/>
            <person name="Kagoshima H."/>
            <person name="Schijlen E."/>
            <person name="Tajeshwar N."/>
            <person name="Catarino B."/>
            <person name="Hetherington A.J."/>
            <person name="Saltykova A."/>
            <person name="Bonnot C."/>
            <person name="Breuninger H."/>
            <person name="Symeonidi A."/>
            <person name="Radhakrishnan G.V."/>
            <person name="Van Nieuwerburgh F."/>
            <person name="Deforce D."/>
            <person name="Chang C."/>
            <person name="Karol K.G."/>
            <person name="Hedrich R."/>
            <person name="Ulvskov P."/>
            <person name="Glockner G."/>
            <person name="Delwiche C.F."/>
            <person name="Petrasek J."/>
            <person name="Van de Peer Y."/>
            <person name="Friml J."/>
            <person name="Beilby M."/>
            <person name="Dolan L."/>
            <person name="Kohara Y."/>
            <person name="Sugano S."/>
            <person name="Fujiyama A."/>
            <person name="Delaux P.-M."/>
            <person name="Quint M."/>
            <person name="TheiBen G."/>
            <person name="Hagemann M."/>
            <person name="Harholt J."/>
            <person name="Dunand C."/>
            <person name="Zachgo S."/>
            <person name="Langdale J."/>
            <person name="Maumus F."/>
            <person name="Straeten D.V.D."/>
            <person name="Gould S.B."/>
            <person name="Rensing S.A."/>
        </authorList>
    </citation>
    <scope>NUCLEOTIDE SEQUENCE [LARGE SCALE GENOMIC DNA]</scope>
    <source>
        <strain evidence="2 3">S276</strain>
    </source>
</reference>
<proteinExistence type="predicted"/>